<dbReference type="SUPFAM" id="SSF100950">
    <property type="entry name" value="NagB/RpiA/CoA transferase-like"/>
    <property type="match status" value="1"/>
</dbReference>
<evidence type="ECO:0000313" key="8">
    <source>
        <dbReference type="Proteomes" id="UP000033725"/>
    </source>
</evidence>
<dbReference type="PATRIC" id="fig|82380.10.peg.517"/>
<evidence type="ECO:0000256" key="3">
    <source>
        <dbReference type="ARBA" id="ARBA00023015"/>
    </source>
</evidence>
<evidence type="ECO:0000256" key="5">
    <source>
        <dbReference type="ARBA" id="ARBA00024937"/>
    </source>
</evidence>
<dbReference type="Pfam" id="PF00455">
    <property type="entry name" value="DeoRC"/>
    <property type="match status" value="1"/>
</dbReference>
<evidence type="ECO:0000256" key="1">
    <source>
        <dbReference type="ARBA" id="ARBA00021390"/>
    </source>
</evidence>
<evidence type="ECO:0000256" key="4">
    <source>
        <dbReference type="ARBA" id="ARBA00023163"/>
    </source>
</evidence>
<dbReference type="Gene3D" id="3.40.50.1360">
    <property type="match status" value="1"/>
</dbReference>
<dbReference type="SMART" id="SM00420">
    <property type="entry name" value="HTH_DEOR"/>
    <property type="match status" value="1"/>
</dbReference>
<keyword evidence="4" id="KW-0804">Transcription</keyword>
<sequence length="249" mass="26116">MLAAQRKDHLLAVLAREGRVVAKAAADELGVSEDAIRRDLRELAEEGRLQRVYGGALPIAAADRPVRERHDLATESKERVARQAVTTIRPGSTIVLDAGTTTLAMARLLPSGTDVTVITPSPAVALAVAEHSDARVIMIGGELARHSLVAGGGLAMEAVQHLAADVFFVGVTGVDPRHGLTTGELDDAVTKRAIASRCAETVVLASDEKIGAASRYPVLPFEAVAAVITDPLDENPLIPEVLAQLPARA</sequence>
<keyword evidence="2" id="KW-0678">Repressor</keyword>
<keyword evidence="3" id="KW-0805">Transcription regulation</keyword>
<dbReference type="EMBL" id="JYIV01000015">
    <property type="protein sequence ID" value="KJL25727.1"/>
    <property type="molecule type" value="Genomic_DNA"/>
</dbReference>
<dbReference type="PANTHER" id="PTHR30363:SF4">
    <property type="entry name" value="GLYCEROL-3-PHOSPHATE REGULON REPRESSOR"/>
    <property type="match status" value="1"/>
</dbReference>
<dbReference type="PRINTS" id="PR00037">
    <property type="entry name" value="HTHLACR"/>
</dbReference>
<dbReference type="Pfam" id="PF08220">
    <property type="entry name" value="HTH_DeoR"/>
    <property type="match status" value="1"/>
</dbReference>
<comment type="caution">
    <text evidence="7">The sequence shown here is derived from an EMBL/GenBank/DDBJ whole genome shotgun (WGS) entry which is preliminary data.</text>
</comment>
<organism evidence="7 8">
    <name type="scientific">Microbacterium oxydans</name>
    <dbReference type="NCBI Taxonomy" id="82380"/>
    <lineage>
        <taxon>Bacteria</taxon>
        <taxon>Bacillati</taxon>
        <taxon>Actinomycetota</taxon>
        <taxon>Actinomycetes</taxon>
        <taxon>Micrococcales</taxon>
        <taxon>Microbacteriaceae</taxon>
        <taxon>Microbacterium</taxon>
    </lineage>
</organism>
<evidence type="ECO:0000259" key="6">
    <source>
        <dbReference type="PROSITE" id="PS51000"/>
    </source>
</evidence>
<reference evidence="7 8" key="1">
    <citation type="submission" date="2015-02" db="EMBL/GenBank/DDBJ databases">
        <title>Draft genome sequences of ten Microbacterium spp. with emphasis on heavy metal contaminated environments.</title>
        <authorList>
            <person name="Corretto E."/>
        </authorList>
    </citation>
    <scope>NUCLEOTIDE SEQUENCE [LARGE SCALE GENOMIC DNA]</scope>
    <source>
        <strain evidence="7 8">BEL163</strain>
    </source>
</reference>
<dbReference type="InterPro" id="IPR037171">
    <property type="entry name" value="NagB/RpiA_transferase-like"/>
</dbReference>
<feature type="domain" description="HTH deoR-type" evidence="6">
    <location>
        <begin position="3"/>
        <end position="58"/>
    </location>
</feature>
<accession>A0A0F0KXV9</accession>
<dbReference type="PANTHER" id="PTHR30363">
    <property type="entry name" value="HTH-TYPE TRANSCRIPTIONAL REGULATOR SRLR-RELATED"/>
    <property type="match status" value="1"/>
</dbReference>
<dbReference type="AlphaFoldDB" id="A0A0F0KXV9"/>
<dbReference type="RefSeq" id="WP_045262471.1">
    <property type="nucleotide sequence ID" value="NZ_JYIV01000015.1"/>
</dbReference>
<dbReference type="OrthoDB" id="7688673at2"/>
<dbReference type="InterPro" id="IPR014036">
    <property type="entry name" value="DeoR-like_C"/>
</dbReference>
<comment type="function">
    <text evidence="5">Repressor of the lactose catabolism operon. Galactose-6-phosphate is the inducer.</text>
</comment>
<dbReference type="InterPro" id="IPR001034">
    <property type="entry name" value="DeoR_HTH"/>
</dbReference>
<gene>
    <name evidence="7" type="primary">srlR_1</name>
    <name evidence="7" type="ORF">RN51_00521</name>
</gene>
<protein>
    <recommendedName>
        <fullName evidence="1">Lactose phosphotransferase system repressor</fullName>
    </recommendedName>
</protein>
<dbReference type="GO" id="GO:0003700">
    <property type="term" value="F:DNA-binding transcription factor activity"/>
    <property type="evidence" value="ECO:0007669"/>
    <property type="project" value="InterPro"/>
</dbReference>
<dbReference type="SUPFAM" id="SSF46785">
    <property type="entry name" value="Winged helix' DNA-binding domain"/>
    <property type="match status" value="1"/>
</dbReference>
<name>A0A0F0KXV9_9MICO</name>
<dbReference type="Proteomes" id="UP000033725">
    <property type="component" value="Unassembled WGS sequence"/>
</dbReference>
<dbReference type="InterPro" id="IPR036390">
    <property type="entry name" value="WH_DNA-bd_sf"/>
</dbReference>
<dbReference type="InterPro" id="IPR050313">
    <property type="entry name" value="Carb_Metab_HTH_regulators"/>
</dbReference>
<evidence type="ECO:0000256" key="2">
    <source>
        <dbReference type="ARBA" id="ARBA00022491"/>
    </source>
</evidence>
<dbReference type="PROSITE" id="PS51000">
    <property type="entry name" value="HTH_DEOR_2"/>
    <property type="match status" value="1"/>
</dbReference>
<proteinExistence type="predicted"/>
<evidence type="ECO:0000313" key="7">
    <source>
        <dbReference type="EMBL" id="KJL25727.1"/>
    </source>
</evidence>
<dbReference type="SMART" id="SM01134">
    <property type="entry name" value="DeoRC"/>
    <property type="match status" value="1"/>
</dbReference>